<dbReference type="Gene3D" id="1.10.10.10">
    <property type="entry name" value="Winged helix-like DNA-binding domain superfamily/Winged helix DNA-binding domain"/>
    <property type="match status" value="1"/>
</dbReference>
<evidence type="ECO:0000256" key="1">
    <source>
        <dbReference type="ARBA" id="ARBA00008720"/>
    </source>
</evidence>
<evidence type="ECO:0000256" key="5">
    <source>
        <dbReference type="ARBA" id="ARBA00023125"/>
    </source>
</evidence>
<dbReference type="InterPro" id="IPR013325">
    <property type="entry name" value="RNA_pol_sigma_r2"/>
</dbReference>
<dbReference type="SUPFAM" id="SSF88659">
    <property type="entry name" value="Sigma3 and sigma4 domains of RNA polymerase sigma factors"/>
    <property type="match status" value="1"/>
</dbReference>
<keyword evidence="5" id="KW-0238">DNA-binding</keyword>
<dbReference type="InterPro" id="IPR039425">
    <property type="entry name" value="RNA_pol_sigma-70-like"/>
</dbReference>
<comment type="similarity">
    <text evidence="1">Belongs to the UPF0122 family.</text>
</comment>
<dbReference type="Proteomes" id="UP000572212">
    <property type="component" value="Unassembled WGS sequence"/>
</dbReference>
<dbReference type="InterPro" id="IPR013324">
    <property type="entry name" value="RNA_pol_sigma_r3/r4-like"/>
</dbReference>
<reference evidence="9 10" key="1">
    <citation type="submission" date="2020-08" db="EMBL/GenBank/DDBJ databases">
        <title>Genomic Encyclopedia of Type Strains, Phase IV (KMG-IV): sequencing the most valuable type-strain genomes for metagenomic binning, comparative biology and taxonomic classification.</title>
        <authorList>
            <person name="Goeker M."/>
        </authorList>
    </citation>
    <scope>NUCLEOTIDE SEQUENCE [LARGE SCALE GENOMIC DNA]</scope>
    <source>
        <strain evidence="9 10">DSM 11805</strain>
    </source>
</reference>
<dbReference type="InterPro" id="IPR036388">
    <property type="entry name" value="WH-like_DNA-bd_sf"/>
</dbReference>
<keyword evidence="10" id="KW-1185">Reference proteome</keyword>
<dbReference type="SUPFAM" id="SSF88946">
    <property type="entry name" value="Sigma2 domain of RNA polymerase sigma factors"/>
    <property type="match status" value="1"/>
</dbReference>
<comment type="function">
    <text evidence="7">Might take part in the signal recognition particle (SRP) pathway. This is inferred from the conservation of its genetic proximity to ftsY/ffh. May be a regulatory protein.</text>
</comment>
<gene>
    <name evidence="9" type="ORF">GGQ92_001626</name>
</gene>
<comment type="caution">
    <text evidence="9">The sequence shown here is derived from an EMBL/GenBank/DDBJ whole genome shotgun (WGS) entry which is preliminary data.</text>
</comment>
<dbReference type="PANTHER" id="PTHR43133:SF8">
    <property type="entry name" value="RNA POLYMERASE SIGMA FACTOR HI_1459-RELATED"/>
    <property type="match status" value="1"/>
</dbReference>
<evidence type="ECO:0000256" key="6">
    <source>
        <dbReference type="ARBA" id="ARBA00023163"/>
    </source>
</evidence>
<feature type="domain" description="RNA polymerase sigma-70 region 2" evidence="8">
    <location>
        <begin position="8"/>
        <end position="75"/>
    </location>
</feature>
<evidence type="ECO:0000313" key="10">
    <source>
        <dbReference type="Proteomes" id="UP000572212"/>
    </source>
</evidence>
<evidence type="ECO:0000256" key="4">
    <source>
        <dbReference type="ARBA" id="ARBA00023082"/>
    </source>
</evidence>
<evidence type="ECO:0000313" key="9">
    <source>
        <dbReference type="EMBL" id="MBB6512837.1"/>
    </source>
</evidence>
<dbReference type="InterPro" id="IPR007627">
    <property type="entry name" value="RNA_pol_sigma70_r2"/>
</dbReference>
<keyword evidence="4" id="KW-0731">Sigma factor</keyword>
<dbReference type="Gene3D" id="1.10.1740.10">
    <property type="match status" value="1"/>
</dbReference>
<dbReference type="GO" id="GO:0016987">
    <property type="term" value="F:sigma factor activity"/>
    <property type="evidence" value="ECO:0007669"/>
    <property type="project" value="UniProtKB-KW"/>
</dbReference>
<dbReference type="RefSeq" id="WP_184246865.1">
    <property type="nucleotide sequence ID" value="NZ_BAAACU010000059.1"/>
</dbReference>
<proteinExistence type="inferred from homology"/>
<accession>A0A841RLS6</accession>
<dbReference type="NCBIfam" id="TIGR02937">
    <property type="entry name" value="sigma70-ECF"/>
    <property type="match status" value="1"/>
</dbReference>
<dbReference type="GO" id="GO:0003677">
    <property type="term" value="F:DNA binding"/>
    <property type="evidence" value="ECO:0007669"/>
    <property type="project" value="UniProtKB-KW"/>
</dbReference>
<dbReference type="EMBL" id="JACHON010000005">
    <property type="protein sequence ID" value="MBB6512837.1"/>
    <property type="molecule type" value="Genomic_DNA"/>
</dbReference>
<dbReference type="Pfam" id="PF04542">
    <property type="entry name" value="Sigma70_r2"/>
    <property type="match status" value="1"/>
</dbReference>
<evidence type="ECO:0000259" key="8">
    <source>
        <dbReference type="Pfam" id="PF04542"/>
    </source>
</evidence>
<protein>
    <submittedName>
        <fullName evidence="9">RNA polymerase sigma factor (Sigma-70 family)</fullName>
    </submittedName>
</protein>
<dbReference type="GO" id="GO:0006352">
    <property type="term" value="P:DNA-templated transcription initiation"/>
    <property type="evidence" value="ECO:0007669"/>
    <property type="project" value="InterPro"/>
</dbReference>
<sequence>METFEEVVDQYKPYIYYFIRRYGIRDLEGEFFQLGMIGLWQAWENWDEDRASFSSYAYLCVRREMLRLLDSNSRRIAQQQAFLETVKREDFVRNDDYAVENEWLHTIRKMLTEKQWIWVNEFLIGGYSAREIAEKYGVSENAVKCWGRDARKKLKKNWNITEELNHR</sequence>
<dbReference type="AlphaFoldDB" id="A0A841RLS6"/>
<comment type="similarity">
    <text evidence="2">Belongs to the sigma-70 factor family. ECF subfamily.</text>
</comment>
<organism evidence="9 10">
    <name type="scientific">Gracilibacillus halotolerans</name>
    <dbReference type="NCBI Taxonomy" id="74386"/>
    <lineage>
        <taxon>Bacteria</taxon>
        <taxon>Bacillati</taxon>
        <taxon>Bacillota</taxon>
        <taxon>Bacilli</taxon>
        <taxon>Bacillales</taxon>
        <taxon>Bacillaceae</taxon>
        <taxon>Gracilibacillus</taxon>
    </lineage>
</organism>
<dbReference type="InterPro" id="IPR014284">
    <property type="entry name" value="RNA_pol_sigma-70_dom"/>
</dbReference>
<evidence type="ECO:0000256" key="7">
    <source>
        <dbReference type="ARBA" id="ARBA00024764"/>
    </source>
</evidence>
<keyword evidence="3" id="KW-0805">Transcription regulation</keyword>
<dbReference type="InterPro" id="IPR007394">
    <property type="entry name" value="UPF0122"/>
</dbReference>
<name>A0A841RLS6_9BACI</name>
<dbReference type="Pfam" id="PF04297">
    <property type="entry name" value="UPF0122"/>
    <property type="match status" value="1"/>
</dbReference>
<evidence type="ECO:0000256" key="3">
    <source>
        <dbReference type="ARBA" id="ARBA00023015"/>
    </source>
</evidence>
<evidence type="ECO:0000256" key="2">
    <source>
        <dbReference type="ARBA" id="ARBA00010641"/>
    </source>
</evidence>
<dbReference type="PANTHER" id="PTHR43133">
    <property type="entry name" value="RNA POLYMERASE ECF-TYPE SIGMA FACTO"/>
    <property type="match status" value="1"/>
</dbReference>
<keyword evidence="6" id="KW-0804">Transcription</keyword>